<protein>
    <submittedName>
        <fullName evidence="2">Uncharacterized protein</fullName>
    </submittedName>
</protein>
<evidence type="ECO:0000256" key="1">
    <source>
        <dbReference type="SAM" id="MobiDB-lite"/>
    </source>
</evidence>
<organism evidence="2 3">
    <name type="scientific">Hypothenemus hampei</name>
    <name type="common">Coffee berry borer</name>
    <dbReference type="NCBI Taxonomy" id="57062"/>
    <lineage>
        <taxon>Eukaryota</taxon>
        <taxon>Metazoa</taxon>
        <taxon>Ecdysozoa</taxon>
        <taxon>Arthropoda</taxon>
        <taxon>Hexapoda</taxon>
        <taxon>Insecta</taxon>
        <taxon>Pterygota</taxon>
        <taxon>Neoptera</taxon>
        <taxon>Endopterygota</taxon>
        <taxon>Coleoptera</taxon>
        <taxon>Polyphaga</taxon>
        <taxon>Cucujiformia</taxon>
        <taxon>Curculionidae</taxon>
        <taxon>Scolytinae</taxon>
        <taxon>Hypothenemus</taxon>
    </lineage>
</organism>
<feature type="region of interest" description="Disordered" evidence="1">
    <location>
        <begin position="27"/>
        <end position="105"/>
    </location>
</feature>
<dbReference type="EMBL" id="JBDJPC010000054">
    <property type="protein sequence ID" value="KAL1487490.1"/>
    <property type="molecule type" value="Genomic_DNA"/>
</dbReference>
<keyword evidence="3" id="KW-1185">Reference proteome</keyword>
<dbReference type="Proteomes" id="UP001566132">
    <property type="component" value="Unassembled WGS sequence"/>
</dbReference>
<feature type="compositionally biased region" description="Low complexity" evidence="1">
    <location>
        <begin position="34"/>
        <end position="46"/>
    </location>
</feature>
<proteinExistence type="predicted"/>
<evidence type="ECO:0000313" key="2">
    <source>
        <dbReference type="EMBL" id="KAL1487490.1"/>
    </source>
</evidence>
<sequence length="481" mass="54066">MAAGSETDTGTKVDGISTLLVVAGAECLPQGDMSSGNRGSSIGSDRGSIRTESAESESICLSSEDEEKTKQTVRVKEAEERDPHPPKRFIQKPKHASAVKNTPNSGNKRKVSFCEGEMSDITNQDVIGKLCECVDALEKTIMKMYRPKGDIKDKLHIMSNLVQKIRNTKSTLTIDKTPSKQQKEVTKPTTVEVAKNKMRKLTRIPAKCESYIHVRSDAGVDTTVPTISLENHRKNAEIKTKISKLTIAPTHCVSYIHVKLDEEVDNTEITTRLKNHRSKWPNDYTYLNVESKTGSPLDAGVETTKVVWVSTRDRKMERGIQKAFRTKYDELASLEEELSTLELMSRVKTNGMEMRYSCNRIIKIIHNGKEADIYKKLKKLRQETIADEAIATHEVEGIDGQWLKKAVESIFCTTKTRVSIFGNKKPDANKDKKTYALVVNQGDKTYEQTLKLIRNKLKGNKEADKVRNIRGTKGESTYNPR</sequence>
<comment type="caution">
    <text evidence="2">The sequence shown here is derived from an EMBL/GenBank/DDBJ whole genome shotgun (WGS) entry which is preliminary data.</text>
</comment>
<evidence type="ECO:0000313" key="3">
    <source>
        <dbReference type="Proteomes" id="UP001566132"/>
    </source>
</evidence>
<feature type="compositionally biased region" description="Basic and acidic residues" evidence="1">
    <location>
        <begin position="67"/>
        <end position="85"/>
    </location>
</feature>
<gene>
    <name evidence="2" type="ORF">ABEB36_015837</name>
</gene>
<dbReference type="AlphaFoldDB" id="A0ABD1DYS1"/>
<feature type="compositionally biased region" description="Basic residues" evidence="1">
    <location>
        <begin position="86"/>
        <end position="97"/>
    </location>
</feature>
<accession>A0ABD1DYS1</accession>
<reference evidence="2 3" key="1">
    <citation type="submission" date="2024-05" db="EMBL/GenBank/DDBJ databases">
        <title>Genetic variation in Jamaican populations of the coffee berry borer (Hypothenemus hampei).</title>
        <authorList>
            <person name="Errbii M."/>
            <person name="Myrie A."/>
        </authorList>
    </citation>
    <scope>NUCLEOTIDE SEQUENCE [LARGE SCALE GENOMIC DNA]</scope>
    <source>
        <strain evidence="2">JA-Hopewell-2020-01-JO</strain>
        <tissue evidence="2">Whole body</tissue>
    </source>
</reference>
<name>A0ABD1DYS1_HYPHA</name>